<reference evidence="1" key="2">
    <citation type="journal article" date="2015" name="Fish Shellfish Immunol.">
        <title>Early steps in the European eel (Anguilla anguilla)-Vibrio vulnificus interaction in the gills: Role of the RtxA13 toxin.</title>
        <authorList>
            <person name="Callol A."/>
            <person name="Pajuelo D."/>
            <person name="Ebbesson L."/>
            <person name="Teles M."/>
            <person name="MacKenzie S."/>
            <person name="Amaro C."/>
        </authorList>
    </citation>
    <scope>NUCLEOTIDE SEQUENCE</scope>
</reference>
<dbReference type="AlphaFoldDB" id="A0A0E9QZM8"/>
<name>A0A0E9QZM8_ANGAN</name>
<protein>
    <submittedName>
        <fullName evidence="1">Uncharacterized protein</fullName>
    </submittedName>
</protein>
<reference evidence="1" key="1">
    <citation type="submission" date="2014-11" db="EMBL/GenBank/DDBJ databases">
        <authorList>
            <person name="Amaro Gonzalez C."/>
        </authorList>
    </citation>
    <scope>NUCLEOTIDE SEQUENCE</scope>
</reference>
<proteinExistence type="predicted"/>
<sequence length="64" mass="7582">MCNPFTLRFPWPSLQNRVDLHGQIKVHLKNIYEKIRPLYTQICFKNRMSSQNSLTCVLNTGHLH</sequence>
<dbReference type="EMBL" id="GBXM01086630">
    <property type="protein sequence ID" value="JAH21947.1"/>
    <property type="molecule type" value="Transcribed_RNA"/>
</dbReference>
<accession>A0A0E9QZM8</accession>
<organism evidence="1">
    <name type="scientific">Anguilla anguilla</name>
    <name type="common">European freshwater eel</name>
    <name type="synonym">Muraena anguilla</name>
    <dbReference type="NCBI Taxonomy" id="7936"/>
    <lineage>
        <taxon>Eukaryota</taxon>
        <taxon>Metazoa</taxon>
        <taxon>Chordata</taxon>
        <taxon>Craniata</taxon>
        <taxon>Vertebrata</taxon>
        <taxon>Euteleostomi</taxon>
        <taxon>Actinopterygii</taxon>
        <taxon>Neopterygii</taxon>
        <taxon>Teleostei</taxon>
        <taxon>Anguilliformes</taxon>
        <taxon>Anguillidae</taxon>
        <taxon>Anguilla</taxon>
    </lineage>
</organism>
<evidence type="ECO:0000313" key="1">
    <source>
        <dbReference type="EMBL" id="JAH21947.1"/>
    </source>
</evidence>